<dbReference type="EC" id="2.7.7.53" evidence="4"/>
<dbReference type="KEGG" id="ptkz:JDV02_000562"/>
<name>A0A9Q8V5L8_9HYPO</name>
<keyword evidence="4" id="KW-0808">Transferase</keyword>
<dbReference type="Gene3D" id="3.30.428.70">
    <property type="match status" value="1"/>
</dbReference>
<dbReference type="Pfam" id="PF09830">
    <property type="entry name" value="ATP_transf"/>
    <property type="match status" value="1"/>
</dbReference>
<dbReference type="InterPro" id="IPR036265">
    <property type="entry name" value="HIT-like_sf"/>
</dbReference>
<dbReference type="Pfam" id="PF19327">
    <property type="entry name" value="Ap4A_phos_N"/>
    <property type="match status" value="1"/>
</dbReference>
<protein>
    <submittedName>
        <fullName evidence="4">ATP adenylyltransferase</fullName>
        <ecNumber evidence="4">2.7.7.53</ecNumber>
    </submittedName>
</protein>
<sequence>MPRGIIRAPPANLPELVRAAFARARGDGDLHYFPTQVTVLPVGIVPFQLRFSPALANKPANKAPSPSTGSSSSSPSRHQPPDPFADPPRALFVADVGPAHYLVLNKFAVVPEHFILATRAFEHQTDVLAEGDLEAALACVRAYDDCDGDGEQLFVFFNCGEHSGASQPHRHLQLLPVRRMRDGLLVEGREKAEEGAVDMRRADGSGSTWSVLADDADLLTGVPFATFSEDIHLGMSATDLFAAYLRLYRRACRAVAAHNNDGDAGEEGDEGRQAPAAATGRARISYNMAMTRSRLVICPRLAEGDAVRKGGEEKPVGRLALNGTVLAGTALVKTQAEWDALREDPGQLASVLERIGVPRRGGEAAGAML</sequence>
<gene>
    <name evidence="4" type="primary">APA2</name>
    <name evidence="4" type="ORF">JDV02_000562</name>
</gene>
<evidence type="ECO:0000313" key="4">
    <source>
        <dbReference type="EMBL" id="UNI13865.1"/>
    </source>
</evidence>
<feature type="compositionally biased region" description="Low complexity" evidence="1">
    <location>
        <begin position="58"/>
        <end position="77"/>
    </location>
</feature>
<evidence type="ECO:0000256" key="1">
    <source>
        <dbReference type="SAM" id="MobiDB-lite"/>
    </source>
</evidence>
<dbReference type="GO" id="GO:0003877">
    <property type="term" value="F:ATP:ADP adenylyltransferase activity"/>
    <property type="evidence" value="ECO:0007669"/>
    <property type="project" value="UniProtKB-EC"/>
</dbReference>
<dbReference type="SUPFAM" id="SSF54197">
    <property type="entry name" value="HIT-like"/>
    <property type="match status" value="1"/>
</dbReference>
<dbReference type="EMBL" id="CP086354">
    <property type="protein sequence ID" value="UNI13865.1"/>
    <property type="molecule type" value="Genomic_DNA"/>
</dbReference>
<dbReference type="InterPro" id="IPR009163">
    <property type="entry name" value="Ap4A_phos1/2"/>
</dbReference>
<accession>A0A9Q8V5L8</accession>
<keyword evidence="4" id="KW-0548">Nucleotidyltransferase</keyword>
<organism evidence="4 5">
    <name type="scientific">Purpureocillium takamizusanense</name>
    <dbReference type="NCBI Taxonomy" id="2060973"/>
    <lineage>
        <taxon>Eukaryota</taxon>
        <taxon>Fungi</taxon>
        <taxon>Dikarya</taxon>
        <taxon>Ascomycota</taxon>
        <taxon>Pezizomycotina</taxon>
        <taxon>Sordariomycetes</taxon>
        <taxon>Hypocreomycetidae</taxon>
        <taxon>Hypocreales</taxon>
        <taxon>Ophiocordycipitaceae</taxon>
        <taxon>Purpureocillium</taxon>
    </lineage>
</organism>
<dbReference type="InterPro" id="IPR019200">
    <property type="entry name" value="ATP_adenylylTrfase_C"/>
</dbReference>
<feature type="domain" description="Ap4A phosphorylase 1/2 N-terminal" evidence="3">
    <location>
        <begin position="9"/>
        <end position="178"/>
    </location>
</feature>
<dbReference type="OrthoDB" id="10267950at2759"/>
<dbReference type="GO" id="GO:0005524">
    <property type="term" value="F:ATP binding"/>
    <property type="evidence" value="ECO:0007669"/>
    <property type="project" value="InterPro"/>
</dbReference>
<dbReference type="Proteomes" id="UP000829364">
    <property type="component" value="Chromosome 1"/>
</dbReference>
<feature type="domain" description="ATP adenylyltransferase C-terminal" evidence="2">
    <location>
        <begin position="222"/>
        <end position="358"/>
    </location>
</feature>
<evidence type="ECO:0000313" key="5">
    <source>
        <dbReference type="Proteomes" id="UP000829364"/>
    </source>
</evidence>
<feature type="region of interest" description="Disordered" evidence="1">
    <location>
        <begin position="58"/>
        <end position="86"/>
    </location>
</feature>
<dbReference type="PANTHER" id="PTHR38420">
    <property type="entry name" value="AP-4-A PHOSPHORYLASE II"/>
    <property type="match status" value="1"/>
</dbReference>
<dbReference type="InterPro" id="IPR045759">
    <property type="entry name" value="Ap4A_phos1/2_N"/>
</dbReference>
<dbReference type="GeneID" id="72062527"/>
<dbReference type="InterPro" id="IPR043171">
    <property type="entry name" value="Ap4A_phos1/2-like"/>
</dbReference>
<proteinExistence type="predicted"/>
<dbReference type="PANTHER" id="PTHR38420:SF3">
    <property type="entry name" value="5',5'''-P-1,P-4-TETRAPHOSPHATE PHOSPHORYLASE 2"/>
    <property type="match status" value="1"/>
</dbReference>
<dbReference type="GO" id="GO:0009117">
    <property type="term" value="P:nucleotide metabolic process"/>
    <property type="evidence" value="ECO:0007669"/>
    <property type="project" value="InterPro"/>
</dbReference>
<dbReference type="AlphaFoldDB" id="A0A9Q8V5L8"/>
<dbReference type="RefSeq" id="XP_047837346.1">
    <property type="nucleotide sequence ID" value="XM_047981386.1"/>
</dbReference>
<keyword evidence="5" id="KW-1185">Reference proteome</keyword>
<reference evidence="4" key="1">
    <citation type="submission" date="2021-11" db="EMBL/GenBank/DDBJ databases">
        <title>Purpureocillium_takamizusanense_genome.</title>
        <authorList>
            <person name="Nguyen N.-H."/>
        </authorList>
    </citation>
    <scope>NUCLEOTIDE SEQUENCE</scope>
    <source>
        <strain evidence="4">PT3</strain>
    </source>
</reference>
<evidence type="ECO:0000259" key="3">
    <source>
        <dbReference type="Pfam" id="PF19327"/>
    </source>
</evidence>
<evidence type="ECO:0000259" key="2">
    <source>
        <dbReference type="Pfam" id="PF09830"/>
    </source>
</evidence>